<keyword evidence="3" id="KW-1185">Reference proteome</keyword>
<proteinExistence type="predicted"/>
<organism evidence="1">
    <name type="scientific">Bradyrhizobium septentrionale</name>
    <dbReference type="NCBI Taxonomy" id="1404411"/>
    <lineage>
        <taxon>Bacteria</taxon>
        <taxon>Pseudomonadati</taxon>
        <taxon>Pseudomonadota</taxon>
        <taxon>Alphaproteobacteria</taxon>
        <taxon>Hyphomicrobiales</taxon>
        <taxon>Nitrobacteraceae</taxon>
        <taxon>Bradyrhizobium</taxon>
    </lineage>
</organism>
<protein>
    <submittedName>
        <fullName evidence="1">Uncharacterized protein</fullName>
    </submittedName>
</protein>
<reference evidence="2" key="2">
    <citation type="journal article" date="2021" name="Int. J. Syst. Evol. Microbiol.">
        <title>Bradyrhizobium septentrionale sp. nov. (sv. septentrionale) and Bradyrhizobium quebecense sp. nov. (sv. septentrionale) associated with legumes native to Canada possess rearranged symbiosis genes and numerous insertion sequences.</title>
        <authorList>
            <person name="Bromfield E.S.P."/>
            <person name="Cloutier S."/>
        </authorList>
    </citation>
    <scope>NUCLEOTIDE SEQUENCE</scope>
    <source>
        <strain evidence="2">5S5</strain>
    </source>
</reference>
<dbReference type="EMBL" id="JAAOLE020000001">
    <property type="protein sequence ID" value="NVI45146.1"/>
    <property type="molecule type" value="Genomic_DNA"/>
</dbReference>
<evidence type="ECO:0000313" key="1">
    <source>
        <dbReference type="EMBL" id="NVI45146.1"/>
    </source>
</evidence>
<dbReference type="AlphaFoldDB" id="A0A974A0D0"/>
<evidence type="ECO:0000313" key="3">
    <source>
        <dbReference type="Proteomes" id="UP001432046"/>
    </source>
</evidence>
<accession>A0A974A0D0</accession>
<sequence length="121" mass="13404">MMESMGPLSPDPLPNATHLFVKSLRKVSWGSCWKSATGLLDSPQHLMLIAFPSTHLVEQSLQAGRKRRLRPDILLKSFTHGIADVTAGLVIDLIWIVLDLAHCHGISFGEFHLAWSSQFSS</sequence>
<dbReference type="RefSeq" id="WP_166204545.1">
    <property type="nucleotide sequence ID" value="NZ_CP088285.1"/>
</dbReference>
<evidence type="ECO:0000313" key="2">
    <source>
        <dbReference type="EMBL" id="WXC76903.1"/>
    </source>
</evidence>
<reference evidence="2" key="3">
    <citation type="submission" date="2024-03" db="EMBL/GenBank/DDBJ databases">
        <authorList>
            <person name="Bromfield E.S.P."/>
            <person name="Cloutier S."/>
        </authorList>
    </citation>
    <scope>NUCLEOTIDE SEQUENCE</scope>
    <source>
        <strain evidence="2">5S5</strain>
    </source>
</reference>
<gene>
    <name evidence="1" type="ORF">HAP48_019730</name>
    <name evidence="2" type="ORF">WDK88_25895</name>
</gene>
<name>A0A974A0D0_9BRAD</name>
<dbReference type="EMBL" id="CP147711">
    <property type="protein sequence ID" value="WXC76903.1"/>
    <property type="molecule type" value="Genomic_DNA"/>
</dbReference>
<dbReference type="Proteomes" id="UP001432046">
    <property type="component" value="Chromosome"/>
</dbReference>
<reference evidence="1" key="1">
    <citation type="submission" date="2020-06" db="EMBL/GenBank/DDBJ databases">
        <title>Whole Genome Sequence of Bradyrhizobium sp. Strain 1S1.</title>
        <authorList>
            <person name="Bromfield E.S.P."/>
            <person name="Cloutier S."/>
        </authorList>
    </citation>
    <scope>NUCLEOTIDE SEQUENCE [LARGE SCALE GENOMIC DNA]</scope>
    <source>
        <strain evidence="1">1S1</strain>
    </source>
</reference>